<dbReference type="GO" id="GO:0003677">
    <property type="term" value="F:DNA binding"/>
    <property type="evidence" value="ECO:0007669"/>
    <property type="project" value="UniProtKB-UniRule"/>
</dbReference>
<evidence type="ECO:0000256" key="5">
    <source>
        <dbReference type="ARBA" id="ARBA00022771"/>
    </source>
</evidence>
<dbReference type="Pfam" id="PF05485">
    <property type="entry name" value="THAP"/>
    <property type="match status" value="1"/>
</dbReference>
<dbReference type="OrthoDB" id="9628807at2759"/>
<comment type="caution">
    <text evidence="12">The sequence shown here is derived from an EMBL/GenBank/DDBJ whole genome shotgun (WGS) entry which is preliminary data.</text>
</comment>
<keyword evidence="5 9" id="KW-0863">Zinc-finger</keyword>
<feature type="domain" description="THAP-type" evidence="11">
    <location>
        <begin position="52"/>
        <end position="135"/>
    </location>
</feature>
<keyword evidence="3" id="KW-0597">Phosphoprotein</keyword>
<evidence type="ECO:0000256" key="3">
    <source>
        <dbReference type="ARBA" id="ARBA00022553"/>
    </source>
</evidence>
<evidence type="ECO:0000256" key="10">
    <source>
        <dbReference type="SAM" id="MobiDB-lite"/>
    </source>
</evidence>
<dbReference type="AlphaFoldDB" id="A0A8S3Q7G2"/>
<comment type="subcellular location">
    <subcellularLocation>
        <location evidence="1">Nucleus</location>
    </subcellularLocation>
</comment>
<dbReference type="GO" id="GO:0008270">
    <property type="term" value="F:zinc ion binding"/>
    <property type="evidence" value="ECO:0007669"/>
    <property type="project" value="UniProtKB-KW"/>
</dbReference>
<dbReference type="EMBL" id="CAJPWZ010000445">
    <property type="protein sequence ID" value="CAG2192783.1"/>
    <property type="molecule type" value="Genomic_DNA"/>
</dbReference>
<proteinExistence type="inferred from homology"/>
<evidence type="ECO:0000256" key="6">
    <source>
        <dbReference type="ARBA" id="ARBA00022833"/>
    </source>
</evidence>
<keyword evidence="6" id="KW-0862">Zinc</keyword>
<evidence type="ECO:0000256" key="7">
    <source>
        <dbReference type="ARBA" id="ARBA00023125"/>
    </source>
</evidence>
<organism evidence="12 13">
    <name type="scientific">Mytilus edulis</name>
    <name type="common">Blue mussel</name>
    <dbReference type="NCBI Taxonomy" id="6550"/>
    <lineage>
        <taxon>Eukaryota</taxon>
        <taxon>Metazoa</taxon>
        <taxon>Spiralia</taxon>
        <taxon>Lophotrochozoa</taxon>
        <taxon>Mollusca</taxon>
        <taxon>Bivalvia</taxon>
        <taxon>Autobranchia</taxon>
        <taxon>Pteriomorphia</taxon>
        <taxon>Mytilida</taxon>
        <taxon>Mytiloidea</taxon>
        <taxon>Mytilidae</taxon>
        <taxon>Mytilinae</taxon>
        <taxon>Mytilus</taxon>
    </lineage>
</organism>
<dbReference type="PROSITE" id="PS50950">
    <property type="entry name" value="ZF_THAP"/>
    <property type="match status" value="1"/>
</dbReference>
<accession>A0A8S3Q7G2</accession>
<dbReference type="PANTHER" id="PTHR22607:SF3">
    <property type="entry name" value="CDK2-ASSOCIATED PROTEIN 1, ISOFORM B"/>
    <property type="match status" value="1"/>
</dbReference>
<dbReference type="Proteomes" id="UP000683360">
    <property type="component" value="Unassembled WGS sequence"/>
</dbReference>
<dbReference type="PANTHER" id="PTHR22607">
    <property type="entry name" value="DELETED IN ORAL CANCER 1/CDK2-ASSOCIATED PROTEIN 1"/>
    <property type="match status" value="1"/>
</dbReference>
<evidence type="ECO:0000256" key="9">
    <source>
        <dbReference type="PROSITE-ProRule" id="PRU00309"/>
    </source>
</evidence>
<reference evidence="12" key="1">
    <citation type="submission" date="2021-03" db="EMBL/GenBank/DDBJ databases">
        <authorList>
            <person name="Bekaert M."/>
        </authorList>
    </citation>
    <scope>NUCLEOTIDE SEQUENCE</scope>
</reference>
<evidence type="ECO:0000256" key="4">
    <source>
        <dbReference type="ARBA" id="ARBA00022723"/>
    </source>
</evidence>
<dbReference type="GO" id="GO:0005634">
    <property type="term" value="C:nucleus"/>
    <property type="evidence" value="ECO:0007669"/>
    <property type="project" value="UniProtKB-SubCell"/>
</dbReference>
<evidence type="ECO:0000256" key="1">
    <source>
        <dbReference type="ARBA" id="ARBA00004123"/>
    </source>
</evidence>
<dbReference type="Pfam" id="PF09806">
    <property type="entry name" value="CDK2AP"/>
    <property type="match status" value="1"/>
</dbReference>
<keyword evidence="7 9" id="KW-0238">DNA-binding</keyword>
<comment type="similarity">
    <text evidence="2">Belongs to the CDK2AP family.</text>
</comment>
<dbReference type="InterPro" id="IPR017266">
    <property type="entry name" value="DOC_1/2"/>
</dbReference>
<evidence type="ECO:0000256" key="2">
    <source>
        <dbReference type="ARBA" id="ARBA00008485"/>
    </source>
</evidence>
<keyword evidence="13" id="KW-1185">Reference proteome</keyword>
<keyword evidence="8" id="KW-0539">Nucleus</keyword>
<dbReference type="Gene3D" id="6.10.140.1300">
    <property type="match status" value="1"/>
</dbReference>
<evidence type="ECO:0000256" key="8">
    <source>
        <dbReference type="ARBA" id="ARBA00023242"/>
    </source>
</evidence>
<dbReference type="InterPro" id="IPR006612">
    <property type="entry name" value="THAP_Znf"/>
</dbReference>
<dbReference type="SMART" id="SM00980">
    <property type="entry name" value="THAP"/>
    <property type="match status" value="1"/>
</dbReference>
<sequence>MHALKVQGSSGIRCRAPNSLTFVGKLGNLRYTMKLCAVLNCGNSTYHLQKWMGDWCPIHQCNYGTSRCVCDPPFKLFPFPTERKNPKGRQEWINLINRTDPETGECWAPKSHSRVCSKHFPDGRPTHENANPINNLILEPVEKPKRGRSSQMKRKLEVPKFISISENVIDADACGSESDSMELIESQNGNECNISKNNSESHPSKDTVQNLGISRAKAMEEDSNSPAVSNPGTPRSEQEVRATPPPQKMMGQAMNPYQQQLQQQHMLAQMQGSQFPLGHQSQSKYTQLLAVIEDMGKDIRPTYSGSKMSAERLKRGIVHARILVRECLMECERSARN</sequence>
<feature type="region of interest" description="Disordered" evidence="10">
    <location>
        <begin position="218"/>
        <end position="251"/>
    </location>
</feature>
<name>A0A8S3Q7G2_MYTED</name>
<evidence type="ECO:0000313" key="13">
    <source>
        <dbReference type="Proteomes" id="UP000683360"/>
    </source>
</evidence>
<dbReference type="GO" id="GO:0005737">
    <property type="term" value="C:cytoplasm"/>
    <property type="evidence" value="ECO:0007669"/>
    <property type="project" value="TreeGrafter"/>
</dbReference>
<evidence type="ECO:0000313" key="12">
    <source>
        <dbReference type="EMBL" id="CAG2192783.1"/>
    </source>
</evidence>
<gene>
    <name evidence="12" type="ORF">MEDL_7922</name>
</gene>
<protein>
    <recommendedName>
        <fullName evidence="11">THAP-type domain-containing protein</fullName>
    </recommendedName>
</protein>
<evidence type="ECO:0000259" key="11">
    <source>
        <dbReference type="PROSITE" id="PS50950"/>
    </source>
</evidence>
<keyword evidence="4" id="KW-0479">Metal-binding</keyword>
<feature type="compositionally biased region" description="Polar residues" evidence="10">
    <location>
        <begin position="224"/>
        <end position="235"/>
    </location>
</feature>